<feature type="compositionally biased region" description="Basic and acidic residues" evidence="1">
    <location>
        <begin position="1"/>
        <end position="17"/>
    </location>
</feature>
<feature type="compositionally biased region" description="Gly residues" evidence="1">
    <location>
        <begin position="49"/>
        <end position="58"/>
    </location>
</feature>
<dbReference type="PANTHER" id="PTHR34094:SF1">
    <property type="entry name" value="PROTEIN FAM185A"/>
    <property type="match status" value="1"/>
</dbReference>
<evidence type="ECO:0000313" key="3">
    <source>
        <dbReference type="EMBL" id="PKV97883.1"/>
    </source>
</evidence>
<feature type="domain" description="DUF4097" evidence="2">
    <location>
        <begin position="198"/>
        <end position="351"/>
    </location>
</feature>
<evidence type="ECO:0000313" key="4">
    <source>
        <dbReference type="Proteomes" id="UP000233750"/>
    </source>
</evidence>
<dbReference type="Gene3D" id="2.160.20.120">
    <property type="match status" value="1"/>
</dbReference>
<keyword evidence="4" id="KW-1185">Reference proteome</keyword>
<proteinExistence type="predicted"/>
<comment type="caution">
    <text evidence="3">The sequence shown here is derived from an EMBL/GenBank/DDBJ whole genome shotgun (WGS) entry which is preliminary data.</text>
</comment>
<sequence>MGENREDQGKNTEDRVGEPGFGGAGETASEAGSGAAAEAAASEPSAGEGTSGEPGGTGASSAESTSDSSTAAAASDASAGTGSDSAEPGPYVRLQDFEADGPVELDLGVTIGRVEVVLGRESGVTVRLQHDAGEQPSWVNGVSSLLSWVGEKFGDQFGGMPEFSVADAVRQARIEKTGNRVVVRAAKAWQLRNVPVAVTVHAPAGSHLEVRAGSADVTVTGTAGRADILTGSGEVTLERADGAATIRTGTGAVKLGPTLAGLQLRSGSGSVEAASISGPATLGTGTGNVWLGAVEGDVMARTGSGDLSVADAASGSLELITGSGEVRVGIRSGVRAEVELASAAGRVSSELDVSDTPPEGAVALKVRARTGTGNAVVTRAAG</sequence>
<dbReference type="RefSeq" id="WP_208637586.1">
    <property type="nucleotide sequence ID" value="NZ_PJMY01000003.1"/>
</dbReference>
<dbReference type="EMBL" id="PJMY01000003">
    <property type="protein sequence ID" value="PKV97883.1"/>
    <property type="molecule type" value="Genomic_DNA"/>
</dbReference>
<evidence type="ECO:0000256" key="1">
    <source>
        <dbReference type="SAM" id="MobiDB-lite"/>
    </source>
</evidence>
<evidence type="ECO:0000259" key="2">
    <source>
        <dbReference type="Pfam" id="PF13349"/>
    </source>
</evidence>
<feature type="compositionally biased region" description="Low complexity" evidence="1">
    <location>
        <begin position="26"/>
        <end position="48"/>
    </location>
</feature>
<organism evidence="3 4">
    <name type="scientific">Amycolatopsis echigonensis</name>
    <dbReference type="NCBI Taxonomy" id="2576905"/>
    <lineage>
        <taxon>Bacteria</taxon>
        <taxon>Bacillati</taxon>
        <taxon>Actinomycetota</taxon>
        <taxon>Actinomycetes</taxon>
        <taxon>Pseudonocardiales</taxon>
        <taxon>Pseudonocardiaceae</taxon>
        <taxon>Amycolatopsis</taxon>
    </lineage>
</organism>
<feature type="compositionally biased region" description="Low complexity" evidence="1">
    <location>
        <begin position="59"/>
        <end position="87"/>
    </location>
</feature>
<protein>
    <submittedName>
        <fullName evidence="3">Adhesin</fullName>
    </submittedName>
</protein>
<reference evidence="3 4" key="1">
    <citation type="submission" date="2017-12" db="EMBL/GenBank/DDBJ databases">
        <title>Sequencing the genomes of 1000 Actinobacteria strains.</title>
        <authorList>
            <person name="Klenk H.-P."/>
        </authorList>
    </citation>
    <scope>NUCLEOTIDE SEQUENCE [LARGE SCALE GENOMIC DNA]</scope>
    <source>
        <strain evidence="3 4">DSM 45165</strain>
    </source>
</reference>
<accession>A0A2N3WVJ6</accession>
<dbReference type="Pfam" id="PF13349">
    <property type="entry name" value="DUF4097"/>
    <property type="match status" value="1"/>
</dbReference>
<gene>
    <name evidence="3" type="ORF">ATK30_8885</name>
</gene>
<dbReference type="InterPro" id="IPR025164">
    <property type="entry name" value="Toastrack_DUF4097"/>
</dbReference>
<dbReference type="PANTHER" id="PTHR34094">
    <property type="match status" value="1"/>
</dbReference>
<dbReference type="Proteomes" id="UP000233750">
    <property type="component" value="Unassembled WGS sequence"/>
</dbReference>
<name>A0A2N3WVJ6_9PSEU</name>
<dbReference type="AlphaFoldDB" id="A0A2N3WVJ6"/>
<feature type="region of interest" description="Disordered" evidence="1">
    <location>
        <begin position="1"/>
        <end position="92"/>
    </location>
</feature>